<proteinExistence type="predicted"/>
<organism evidence="1 2">
    <name type="scientific">Mycobacterium phage Omnicron</name>
    <dbReference type="NCBI Taxonomy" id="1541819"/>
    <lineage>
        <taxon>Viruses</taxon>
        <taxon>Duplodnaviria</taxon>
        <taxon>Heunggongvirae</taxon>
        <taxon>Uroviricota</taxon>
        <taxon>Caudoviricetes</taxon>
        <taxon>Weiservirinae</taxon>
        <taxon>Kratiovirus</taxon>
        <taxon>Kratiovirus omnicron</taxon>
    </lineage>
</organism>
<dbReference type="EMBL" id="KM363596">
    <property type="protein sequence ID" value="AIM50371.1"/>
    <property type="molecule type" value="Genomic_DNA"/>
</dbReference>
<dbReference type="KEGG" id="vg:26628755"/>
<keyword evidence="2" id="KW-1185">Reference proteome</keyword>
<dbReference type="Proteomes" id="UP000029352">
    <property type="component" value="Segment"/>
</dbReference>
<dbReference type="GeneID" id="26628755"/>
<sequence>MRLMPKRFDLVLATDYTLSMMCAVFDARRRYAERHDERGRVAVFSAGKLLIVWDRDSARG</sequence>
<gene>
    <name evidence="1" type="ORF">PBI_OMNICRON_38</name>
</gene>
<dbReference type="OrthoDB" id="23525at10239"/>
<evidence type="ECO:0000313" key="2">
    <source>
        <dbReference type="Proteomes" id="UP000029352"/>
    </source>
</evidence>
<evidence type="ECO:0000313" key="1">
    <source>
        <dbReference type="EMBL" id="AIM50371.1"/>
    </source>
</evidence>
<accession>A0A088FV03</accession>
<name>A0A088FV03_9CAUD</name>
<dbReference type="RefSeq" id="YP_009201670.1">
    <property type="nucleotide sequence ID" value="NC_028832.1"/>
</dbReference>
<protein>
    <submittedName>
        <fullName evidence="1">Uncharacterized protein</fullName>
    </submittedName>
</protein>
<reference evidence="1 2" key="1">
    <citation type="submission" date="2014-08" db="EMBL/GenBank/DDBJ databases">
        <authorList>
            <person name="Isern S."/>
            <person name="Ashley B.D."/>
            <person name="Baer T.D."/>
            <person name="Czarnecki K.W."/>
            <person name="Deneweth R.M."/>
            <person name="Gatt S.M."/>
            <person name="Jenkins M."/>
            <person name="Lang J.F."/>
            <person name="Marfizo C.J."/>
            <person name="McMahon C.W."/>
            <person name="Power T.R."/>
            <person name="Rosales K.A."/>
            <person name="Walter R.S."/>
            <person name="Wozny M.J."/>
            <person name="Yori S."/>
            <person name="Michael S.F."/>
            <person name="Anders K.R."/>
            <person name="Braun M.A."/>
            <person name="Delesalle V.A."/>
            <person name="Hughes L.E."/>
            <person name="Ware V.C."/>
            <person name="Bradley K.W."/>
            <person name="Barker L.P."/>
            <person name="Asai D.J."/>
            <person name="Bowman C.A."/>
            <person name="Russell D.A."/>
            <person name="Pope W.H."/>
            <person name="Jacobs-Sera D."/>
            <person name="Hendrix R.W."/>
            <person name="Hatfull G.F."/>
        </authorList>
    </citation>
    <scope>NUCLEOTIDE SEQUENCE [LARGE SCALE GENOMIC DNA]</scope>
</reference>